<dbReference type="GO" id="GO:0016747">
    <property type="term" value="F:acyltransferase activity, transferring groups other than amino-acyl groups"/>
    <property type="evidence" value="ECO:0007669"/>
    <property type="project" value="InterPro"/>
</dbReference>
<dbReference type="KEGG" id="faa:HMPREF0389_00059"/>
<keyword evidence="3" id="KW-1185">Reference proteome</keyword>
<organism evidence="2 3">
    <name type="scientific">Filifactor alocis (strain ATCC 35896 / CCUG 47790 / D40 B5)</name>
    <name type="common">Fusobacterium alocis</name>
    <dbReference type="NCBI Taxonomy" id="546269"/>
    <lineage>
        <taxon>Bacteria</taxon>
        <taxon>Bacillati</taxon>
        <taxon>Bacillota</taxon>
        <taxon>Clostridia</taxon>
        <taxon>Peptostreptococcales</taxon>
        <taxon>Filifactoraceae</taxon>
        <taxon>Filifactor</taxon>
    </lineage>
</organism>
<evidence type="ECO:0000313" key="2">
    <source>
        <dbReference type="EMBL" id="EFE28146.1"/>
    </source>
</evidence>
<dbReference type="Pfam" id="PF13673">
    <property type="entry name" value="Acetyltransf_10"/>
    <property type="match status" value="1"/>
</dbReference>
<dbReference type="AlphaFoldDB" id="D6GR55"/>
<dbReference type="SUPFAM" id="SSF55729">
    <property type="entry name" value="Acyl-CoA N-acyltransferases (Nat)"/>
    <property type="match status" value="1"/>
</dbReference>
<dbReference type="RefSeq" id="WP_014262232.1">
    <property type="nucleotide sequence ID" value="NC_016630.1"/>
</dbReference>
<dbReference type="OrthoDB" id="9775557at2"/>
<sequence length="161" mass="18833">MSKYMIRDVQEKDIKAIVDIYNSNYQFLFHHLGVKSVDETFMIQEISTMRKLGFRPSVIVNQENVTIQGILDYKLEQEVYLSLIMLSKDLQGNGTGSSLYSCFESKMIQDKRDSIRIDVVNDYQKNLVSFWKKHGFEEAEEIVLSWGNKKSKAVVMKKYLR</sequence>
<proteinExistence type="predicted"/>
<evidence type="ECO:0000313" key="3">
    <source>
        <dbReference type="Proteomes" id="UP000007468"/>
    </source>
</evidence>
<dbReference type="Gene3D" id="3.40.630.30">
    <property type="match status" value="1"/>
</dbReference>
<evidence type="ECO:0000259" key="1">
    <source>
        <dbReference type="PROSITE" id="PS51186"/>
    </source>
</evidence>
<accession>D6GR55</accession>
<gene>
    <name evidence="2" type="ordered locus">HMPREF0389_00059</name>
</gene>
<name>D6GR55_FILAD</name>
<dbReference type="PROSITE" id="PS51186">
    <property type="entry name" value="GNAT"/>
    <property type="match status" value="1"/>
</dbReference>
<dbReference type="EMBL" id="CP002390">
    <property type="protein sequence ID" value="EFE28146.1"/>
    <property type="molecule type" value="Genomic_DNA"/>
</dbReference>
<dbReference type="eggNOG" id="COG1247">
    <property type="taxonomic scope" value="Bacteria"/>
</dbReference>
<dbReference type="Proteomes" id="UP000007468">
    <property type="component" value="Chromosome"/>
</dbReference>
<feature type="domain" description="N-acetyltransferase" evidence="1">
    <location>
        <begin position="4"/>
        <end position="161"/>
    </location>
</feature>
<dbReference type="InterPro" id="IPR000182">
    <property type="entry name" value="GNAT_dom"/>
</dbReference>
<reference evidence="3" key="1">
    <citation type="submission" date="2010-12" db="EMBL/GenBank/DDBJ databases">
        <title>The genome sequence of Filifactor alocis strain ATCC 35896.</title>
        <authorList>
            <consortium name="The Broad Institute Genome Sequencing Platform"/>
            <person name="Ward D."/>
            <person name="Earl A."/>
            <person name="Feldgarden M."/>
            <person name="Young S.K."/>
            <person name="Gargeya S."/>
            <person name="Zeng Q."/>
            <person name="Alvarado L."/>
            <person name="Berlin A."/>
            <person name="Bochicchio J."/>
            <person name="Chapman S.B."/>
            <person name="Chen Z."/>
            <person name="Freedman E."/>
            <person name="Gellesch M."/>
            <person name="Goldberg J."/>
            <person name="Griggs A."/>
            <person name="Gujja S."/>
            <person name="Heilman E."/>
            <person name="Heiman D."/>
            <person name="Howarth C."/>
            <person name="Mehta T."/>
            <person name="Neiman D."/>
            <person name="Pearson M."/>
            <person name="Roberts A."/>
            <person name="Saif S."/>
            <person name="Shea T."/>
            <person name="Shenoy N."/>
            <person name="Sisk P."/>
            <person name="Stolte C."/>
            <person name="Sykes S."/>
            <person name="White J."/>
            <person name="Yandava C."/>
            <person name="Izard J."/>
            <person name="Blanton J.M."/>
            <person name="Baranova O.V."/>
            <person name="Tanner A.C."/>
            <person name="Dewhirst F.E."/>
            <person name="Haas B."/>
            <person name="Nusbaum C."/>
            <person name="Birren B."/>
        </authorList>
    </citation>
    <scope>NUCLEOTIDE SEQUENCE [LARGE SCALE GENOMIC DNA]</scope>
    <source>
        <strain evidence="3">ATCC 35896 / CCUG 47790 / D40 B5</strain>
    </source>
</reference>
<dbReference type="InterPro" id="IPR016181">
    <property type="entry name" value="Acyl_CoA_acyltransferase"/>
</dbReference>
<protein>
    <recommendedName>
        <fullName evidence="1">N-acetyltransferase domain-containing protein</fullName>
    </recommendedName>
</protein>